<sequence>MGEVPADVFEDIQKDVQDMEGCFGFDLRWVHARLGVVAKARFDTHDLEEYAQTSAALEKATSALAQLEGELSRRSETASAHLLANSTPGSSGDHISLRRQYVLGRGLPREPVAHPDGEDGHYSPSSESSALMEAAFSLYKLDGISLTQGKRLASINGMKELNQEQKDFQSQSKGIHLAGVYAAKTIRASSSLL</sequence>
<gene>
    <name evidence="1" type="ORF">L2E82_45549</name>
</gene>
<name>A0ACB8ZUL7_CICIN</name>
<reference evidence="1 2" key="2">
    <citation type="journal article" date="2022" name="Mol. Ecol. Resour.">
        <title>The genomes of chicory, endive, great burdock and yacon provide insights into Asteraceae paleo-polyploidization history and plant inulin production.</title>
        <authorList>
            <person name="Fan W."/>
            <person name="Wang S."/>
            <person name="Wang H."/>
            <person name="Wang A."/>
            <person name="Jiang F."/>
            <person name="Liu H."/>
            <person name="Zhao H."/>
            <person name="Xu D."/>
            <person name="Zhang Y."/>
        </authorList>
    </citation>
    <scope>NUCLEOTIDE SEQUENCE [LARGE SCALE GENOMIC DNA]</scope>
    <source>
        <strain evidence="2">cv. Punajuju</strain>
        <tissue evidence="1">Leaves</tissue>
    </source>
</reference>
<organism evidence="1 2">
    <name type="scientific">Cichorium intybus</name>
    <name type="common">Chicory</name>
    <dbReference type="NCBI Taxonomy" id="13427"/>
    <lineage>
        <taxon>Eukaryota</taxon>
        <taxon>Viridiplantae</taxon>
        <taxon>Streptophyta</taxon>
        <taxon>Embryophyta</taxon>
        <taxon>Tracheophyta</taxon>
        <taxon>Spermatophyta</taxon>
        <taxon>Magnoliopsida</taxon>
        <taxon>eudicotyledons</taxon>
        <taxon>Gunneridae</taxon>
        <taxon>Pentapetalae</taxon>
        <taxon>asterids</taxon>
        <taxon>campanulids</taxon>
        <taxon>Asterales</taxon>
        <taxon>Asteraceae</taxon>
        <taxon>Cichorioideae</taxon>
        <taxon>Cichorieae</taxon>
        <taxon>Cichoriinae</taxon>
        <taxon>Cichorium</taxon>
    </lineage>
</organism>
<accession>A0ACB8ZUL7</accession>
<keyword evidence="2" id="KW-1185">Reference proteome</keyword>
<protein>
    <submittedName>
        <fullName evidence="1">Uncharacterized protein</fullName>
    </submittedName>
</protein>
<comment type="caution">
    <text evidence="1">The sequence shown here is derived from an EMBL/GenBank/DDBJ whole genome shotgun (WGS) entry which is preliminary data.</text>
</comment>
<evidence type="ECO:0000313" key="1">
    <source>
        <dbReference type="EMBL" id="KAI3700908.1"/>
    </source>
</evidence>
<reference evidence="2" key="1">
    <citation type="journal article" date="2022" name="Mol. Ecol. Resour.">
        <title>The genomes of chicory, endive, great burdock and yacon provide insights into Asteraceae palaeo-polyploidization history and plant inulin production.</title>
        <authorList>
            <person name="Fan W."/>
            <person name="Wang S."/>
            <person name="Wang H."/>
            <person name="Wang A."/>
            <person name="Jiang F."/>
            <person name="Liu H."/>
            <person name="Zhao H."/>
            <person name="Xu D."/>
            <person name="Zhang Y."/>
        </authorList>
    </citation>
    <scope>NUCLEOTIDE SEQUENCE [LARGE SCALE GENOMIC DNA]</scope>
    <source>
        <strain evidence="2">cv. Punajuju</strain>
    </source>
</reference>
<proteinExistence type="predicted"/>
<dbReference type="Proteomes" id="UP001055811">
    <property type="component" value="Linkage Group LG08"/>
</dbReference>
<dbReference type="EMBL" id="CM042016">
    <property type="protein sequence ID" value="KAI3700908.1"/>
    <property type="molecule type" value="Genomic_DNA"/>
</dbReference>
<evidence type="ECO:0000313" key="2">
    <source>
        <dbReference type="Proteomes" id="UP001055811"/>
    </source>
</evidence>